<evidence type="ECO:0000313" key="1">
    <source>
        <dbReference type="EMBL" id="EWG42065.1"/>
    </source>
</evidence>
<dbReference type="HOGENOM" id="CLU_3032508_0_0_1"/>
<name>W7M3B5_GIBM7</name>
<protein>
    <submittedName>
        <fullName evidence="1">Uncharacterized protein</fullName>
    </submittedName>
</protein>
<reference evidence="1 2" key="1">
    <citation type="journal article" date="2010" name="Nature">
        <title>Comparative genomics reveals mobile pathogenicity chromosomes in Fusarium.</title>
        <authorList>
            <person name="Ma L.J."/>
            <person name="van der Does H.C."/>
            <person name="Borkovich K.A."/>
            <person name="Coleman J.J."/>
            <person name="Daboussi M.J."/>
            <person name="Di Pietro A."/>
            <person name="Dufresne M."/>
            <person name="Freitag M."/>
            <person name="Grabherr M."/>
            <person name="Henrissat B."/>
            <person name="Houterman P.M."/>
            <person name="Kang S."/>
            <person name="Shim W.B."/>
            <person name="Woloshuk C."/>
            <person name="Xie X."/>
            <person name="Xu J.R."/>
            <person name="Antoniw J."/>
            <person name="Baker S.E."/>
            <person name="Bluhm B.H."/>
            <person name="Breakspear A."/>
            <person name="Brown D.W."/>
            <person name="Butchko R.A."/>
            <person name="Chapman S."/>
            <person name="Coulson R."/>
            <person name="Coutinho P.M."/>
            <person name="Danchin E.G."/>
            <person name="Diener A."/>
            <person name="Gale L.R."/>
            <person name="Gardiner D.M."/>
            <person name="Goff S."/>
            <person name="Hammond-Kosack K.E."/>
            <person name="Hilburn K."/>
            <person name="Hua-Van A."/>
            <person name="Jonkers W."/>
            <person name="Kazan K."/>
            <person name="Kodira C.D."/>
            <person name="Koehrsen M."/>
            <person name="Kumar L."/>
            <person name="Lee Y.H."/>
            <person name="Li L."/>
            <person name="Manners J.M."/>
            <person name="Miranda-Saavedra D."/>
            <person name="Mukherjee M."/>
            <person name="Park G."/>
            <person name="Park J."/>
            <person name="Park S.Y."/>
            <person name="Proctor R.H."/>
            <person name="Regev A."/>
            <person name="Ruiz-Roldan M.C."/>
            <person name="Sain D."/>
            <person name="Sakthikumar S."/>
            <person name="Sykes S."/>
            <person name="Schwartz D.C."/>
            <person name="Turgeon B.G."/>
            <person name="Wapinski I."/>
            <person name="Yoder O."/>
            <person name="Young S."/>
            <person name="Zeng Q."/>
            <person name="Zhou S."/>
            <person name="Galagan J."/>
            <person name="Cuomo C.A."/>
            <person name="Kistler H.C."/>
            <person name="Rep M."/>
        </authorList>
    </citation>
    <scope>NUCLEOTIDE SEQUENCE [LARGE SCALE GENOMIC DNA]</scope>
    <source>
        <strain evidence="2">M3125 / FGSC 7600</strain>
    </source>
</reference>
<evidence type="ECO:0000313" key="2">
    <source>
        <dbReference type="Proteomes" id="UP000009096"/>
    </source>
</evidence>
<gene>
    <name evidence="1" type="ORF">FVEG_04009</name>
</gene>
<dbReference type="Proteomes" id="UP000009096">
    <property type="component" value="Chromosome 2"/>
</dbReference>
<accession>W7M3B5</accession>
<keyword evidence="2" id="KW-1185">Reference proteome</keyword>
<dbReference type="EMBL" id="DS022245">
    <property type="protein sequence ID" value="EWG42065.1"/>
    <property type="molecule type" value="Genomic_DNA"/>
</dbReference>
<dbReference type="KEGG" id="fvr:FVEG_04009"/>
<dbReference type="AlphaFoldDB" id="W7M3B5"/>
<dbReference type="EMBL" id="CM000579">
    <property type="protein sequence ID" value="EWG42065.1"/>
    <property type="molecule type" value="Genomic_DNA"/>
</dbReference>
<organism evidence="1 2">
    <name type="scientific">Gibberella moniliformis (strain M3125 / FGSC 7600)</name>
    <name type="common">Maize ear and stalk rot fungus</name>
    <name type="synonym">Fusarium verticillioides</name>
    <dbReference type="NCBI Taxonomy" id="334819"/>
    <lineage>
        <taxon>Eukaryota</taxon>
        <taxon>Fungi</taxon>
        <taxon>Dikarya</taxon>
        <taxon>Ascomycota</taxon>
        <taxon>Pezizomycotina</taxon>
        <taxon>Sordariomycetes</taxon>
        <taxon>Hypocreomycetidae</taxon>
        <taxon>Hypocreales</taxon>
        <taxon>Nectriaceae</taxon>
        <taxon>Fusarium</taxon>
        <taxon>Fusarium fujikuroi species complex</taxon>
    </lineage>
</organism>
<sequence>MVSAYCTVLYCTCGMGCLCLCLCLCHCRRCHGLPRKITSGRGVAVSCSLYLSLCL</sequence>
<dbReference type="VEuPathDB" id="FungiDB:FVEG_04009"/>
<proteinExistence type="predicted"/>
<dbReference type="RefSeq" id="XP_018748256.1">
    <property type="nucleotide sequence ID" value="XM_018891695.1"/>
</dbReference>
<dbReference type="GeneID" id="30062108"/>